<dbReference type="Proteomes" id="UP000681722">
    <property type="component" value="Unassembled WGS sequence"/>
</dbReference>
<proteinExistence type="predicted"/>
<protein>
    <submittedName>
        <fullName evidence="1">Uncharacterized protein</fullName>
    </submittedName>
</protein>
<dbReference type="EMBL" id="CAJNOQ010006815">
    <property type="protein sequence ID" value="CAF1148267.1"/>
    <property type="molecule type" value="Genomic_DNA"/>
</dbReference>
<gene>
    <name evidence="1" type="ORF">GPM918_LOCUS21043</name>
    <name evidence="2" type="ORF">SRO942_LOCUS21040</name>
</gene>
<reference evidence="1" key="1">
    <citation type="submission" date="2021-02" db="EMBL/GenBank/DDBJ databases">
        <authorList>
            <person name="Nowell W R."/>
        </authorList>
    </citation>
    <scope>NUCLEOTIDE SEQUENCE</scope>
</reference>
<comment type="caution">
    <text evidence="1">The sequence shown here is derived from an EMBL/GenBank/DDBJ whole genome shotgun (WGS) entry which is preliminary data.</text>
</comment>
<sequence>TSTELLPAASSSSKEQGAHQLEFTGWILWDMVGSSRALTSKSSGVLIDQNHILTCSYLFDPIFYESQQCLGHVYEGHLIQIRLDSLSLLQDAEDNADLILLEIVSNDNCSRDWLSKMMFIPLSMSSNFAKTDRRMN</sequence>
<evidence type="ECO:0000313" key="3">
    <source>
        <dbReference type="Proteomes" id="UP000663829"/>
    </source>
</evidence>
<dbReference type="EMBL" id="CAJOBC010006815">
    <property type="protein sequence ID" value="CAF3911816.1"/>
    <property type="molecule type" value="Genomic_DNA"/>
</dbReference>
<dbReference type="AlphaFoldDB" id="A0A814SRL9"/>
<feature type="non-terminal residue" evidence="1">
    <location>
        <position position="1"/>
    </location>
</feature>
<accession>A0A814SRL9</accession>
<evidence type="ECO:0000313" key="2">
    <source>
        <dbReference type="EMBL" id="CAF3911816.1"/>
    </source>
</evidence>
<name>A0A814SRL9_9BILA</name>
<keyword evidence="3" id="KW-1185">Reference proteome</keyword>
<evidence type="ECO:0000313" key="1">
    <source>
        <dbReference type="EMBL" id="CAF1148267.1"/>
    </source>
</evidence>
<dbReference type="Proteomes" id="UP000663829">
    <property type="component" value="Unassembled WGS sequence"/>
</dbReference>
<organism evidence="1 3">
    <name type="scientific">Didymodactylos carnosus</name>
    <dbReference type="NCBI Taxonomy" id="1234261"/>
    <lineage>
        <taxon>Eukaryota</taxon>
        <taxon>Metazoa</taxon>
        <taxon>Spiralia</taxon>
        <taxon>Gnathifera</taxon>
        <taxon>Rotifera</taxon>
        <taxon>Eurotatoria</taxon>
        <taxon>Bdelloidea</taxon>
        <taxon>Philodinida</taxon>
        <taxon>Philodinidae</taxon>
        <taxon>Didymodactylos</taxon>
    </lineage>
</organism>